<dbReference type="EMBL" id="VSRR010011397">
    <property type="protein sequence ID" value="MPC53121.1"/>
    <property type="molecule type" value="Genomic_DNA"/>
</dbReference>
<feature type="compositionally biased region" description="Low complexity" evidence="1">
    <location>
        <begin position="49"/>
        <end position="59"/>
    </location>
</feature>
<feature type="compositionally biased region" description="Pro residues" evidence="1">
    <location>
        <begin position="35"/>
        <end position="48"/>
    </location>
</feature>
<feature type="compositionally biased region" description="Basic residues" evidence="1">
    <location>
        <begin position="65"/>
        <end position="76"/>
    </location>
</feature>
<evidence type="ECO:0000313" key="2">
    <source>
        <dbReference type="EMBL" id="MPC53121.1"/>
    </source>
</evidence>
<dbReference type="AlphaFoldDB" id="A0A5B7G019"/>
<sequence length="76" mass="8197">MSAHRASRGRVHLMKVFPSPASLTRRTDLPHAVPRSPPVVSPALPPLPCLASPSLSSPASPRPAPPRRHSHLNNFQ</sequence>
<name>A0A5B7G019_PORTR</name>
<keyword evidence="3" id="KW-1185">Reference proteome</keyword>
<feature type="compositionally biased region" description="Basic residues" evidence="1">
    <location>
        <begin position="1"/>
        <end position="13"/>
    </location>
</feature>
<evidence type="ECO:0000256" key="1">
    <source>
        <dbReference type="SAM" id="MobiDB-lite"/>
    </source>
</evidence>
<gene>
    <name evidence="2" type="ORF">E2C01_047006</name>
</gene>
<evidence type="ECO:0000313" key="3">
    <source>
        <dbReference type="Proteomes" id="UP000324222"/>
    </source>
</evidence>
<reference evidence="2 3" key="1">
    <citation type="submission" date="2019-05" db="EMBL/GenBank/DDBJ databases">
        <title>Another draft genome of Portunus trituberculatus and its Hox gene families provides insights of decapod evolution.</title>
        <authorList>
            <person name="Jeong J.-H."/>
            <person name="Song I."/>
            <person name="Kim S."/>
            <person name="Choi T."/>
            <person name="Kim D."/>
            <person name="Ryu S."/>
            <person name="Kim W."/>
        </authorList>
    </citation>
    <scope>NUCLEOTIDE SEQUENCE [LARGE SCALE GENOMIC DNA]</scope>
    <source>
        <tissue evidence="2">Muscle</tissue>
    </source>
</reference>
<feature type="region of interest" description="Disordered" evidence="1">
    <location>
        <begin position="1"/>
        <end position="76"/>
    </location>
</feature>
<dbReference type="Proteomes" id="UP000324222">
    <property type="component" value="Unassembled WGS sequence"/>
</dbReference>
<protein>
    <submittedName>
        <fullName evidence="2">Uncharacterized protein</fullName>
    </submittedName>
</protein>
<comment type="caution">
    <text evidence="2">The sequence shown here is derived from an EMBL/GenBank/DDBJ whole genome shotgun (WGS) entry which is preliminary data.</text>
</comment>
<accession>A0A5B7G019</accession>
<proteinExistence type="predicted"/>
<organism evidence="2 3">
    <name type="scientific">Portunus trituberculatus</name>
    <name type="common">Swimming crab</name>
    <name type="synonym">Neptunus trituberculatus</name>
    <dbReference type="NCBI Taxonomy" id="210409"/>
    <lineage>
        <taxon>Eukaryota</taxon>
        <taxon>Metazoa</taxon>
        <taxon>Ecdysozoa</taxon>
        <taxon>Arthropoda</taxon>
        <taxon>Crustacea</taxon>
        <taxon>Multicrustacea</taxon>
        <taxon>Malacostraca</taxon>
        <taxon>Eumalacostraca</taxon>
        <taxon>Eucarida</taxon>
        <taxon>Decapoda</taxon>
        <taxon>Pleocyemata</taxon>
        <taxon>Brachyura</taxon>
        <taxon>Eubrachyura</taxon>
        <taxon>Portunoidea</taxon>
        <taxon>Portunidae</taxon>
        <taxon>Portuninae</taxon>
        <taxon>Portunus</taxon>
    </lineage>
</organism>